<feature type="domain" description="PhoD-like phosphatase metallophosphatase" evidence="2">
    <location>
        <begin position="117"/>
        <end position="450"/>
    </location>
</feature>
<feature type="region of interest" description="Disordered" evidence="1">
    <location>
        <begin position="545"/>
        <end position="579"/>
    </location>
</feature>
<proteinExistence type="predicted"/>
<dbReference type="InterPro" id="IPR056702">
    <property type="entry name" value="DUF7800"/>
</dbReference>
<evidence type="ECO:0000259" key="3">
    <source>
        <dbReference type="Pfam" id="PF25077"/>
    </source>
</evidence>
<feature type="domain" description="DUF7800" evidence="3">
    <location>
        <begin position="1"/>
        <end position="84"/>
    </location>
</feature>
<evidence type="ECO:0000313" key="4">
    <source>
        <dbReference type="EMBL" id="MBM9466036.1"/>
    </source>
</evidence>
<dbReference type="SUPFAM" id="SSF56300">
    <property type="entry name" value="Metallo-dependent phosphatases"/>
    <property type="match status" value="1"/>
</dbReference>
<dbReference type="InterPro" id="IPR038607">
    <property type="entry name" value="PhoD-like_sf"/>
</dbReference>
<evidence type="ECO:0000313" key="5">
    <source>
        <dbReference type="Proteomes" id="UP000663792"/>
    </source>
</evidence>
<protein>
    <submittedName>
        <fullName evidence="4">Alkaline phosphatase family protein</fullName>
    </submittedName>
</protein>
<accession>A0A938Y4R5</accession>
<gene>
    <name evidence="4" type="ORF">JL106_01925</name>
</gene>
<dbReference type="Pfam" id="PF09423">
    <property type="entry name" value="PhoD"/>
    <property type="match status" value="1"/>
</dbReference>
<dbReference type="PANTHER" id="PTHR37031:SF2">
    <property type="entry name" value="PHOD-LIKE PHOSPHATASE METALLOPHOSPHATASE DOMAIN-CONTAINING PROTEIN"/>
    <property type="match status" value="1"/>
</dbReference>
<keyword evidence="5" id="KW-1185">Reference proteome</keyword>
<dbReference type="RefSeq" id="WP_205259000.1">
    <property type="nucleotide sequence ID" value="NZ_JAERWK010000003.1"/>
</dbReference>
<dbReference type="AlphaFoldDB" id="A0A938Y4R5"/>
<sequence length="579" mass="64944">MTGLRIGPLLRHIGPTDATVWVETDTPCEVEVLGHREHTWTVAGHHYALVTVTGLTPRAAVAYDVRLDGQQVWPRPDSSLPRPTIRTLPADAEQIRLAFGSCRYANGAAVVGDAGYDDDALDCYARQLAQSPPEQWPHALLLLGDQVYADETSERTQQRIRQRRDPDDDTGPGVEVADYEEYTWLYEESWTDPHVAWLLATVPVSMIFDDHDVHDDWNTSQTWRQDMQATSWWAERITGALSSYWVYQHLGNLSPAELDELDLYQQLRTHAGDAEPLLREFASAADQEADGGKPARWSYRRDLGRTRLLMIDSRCGRILTDDERSMISDTEFNWITDQLPGDYDHLLIGTSLPWLLPRAMHDVEAWDEQLAAGRRGRRPARVAETLRRAADLEHWASFRDSFERLTSLIRDVAEGRVGPGAQGRTPATVAVLSGDVHHAYLSRAWWADDDASGPGGRDAERAPEHAAVFQLTCSPLHNSVPWPMKLAFRLAWSRAAERVVRRLLRVLGPVPEPSVSWERTAGPFFGDLLAELTIDGRRASIQVNRASRRREAAGLTPTARLELTSPTPARQPSAPSPRP</sequence>
<comment type="caution">
    <text evidence="4">The sequence shown here is derived from an EMBL/GenBank/DDBJ whole genome shotgun (WGS) entry which is preliminary data.</text>
</comment>
<dbReference type="InterPro" id="IPR029052">
    <property type="entry name" value="Metallo-depent_PP-like"/>
</dbReference>
<name>A0A938Y4R5_9ACTN</name>
<feature type="region of interest" description="Disordered" evidence="1">
    <location>
        <begin position="153"/>
        <end position="174"/>
    </location>
</feature>
<dbReference type="Proteomes" id="UP000663792">
    <property type="component" value="Unassembled WGS sequence"/>
</dbReference>
<dbReference type="CDD" id="cd07389">
    <property type="entry name" value="MPP_PhoD"/>
    <property type="match status" value="1"/>
</dbReference>
<reference evidence="4" key="1">
    <citation type="submission" date="2021-01" db="EMBL/GenBank/DDBJ databases">
        <title>YIM 132084 draft genome.</title>
        <authorList>
            <person name="An D."/>
        </authorList>
    </citation>
    <scope>NUCLEOTIDE SEQUENCE</scope>
    <source>
        <strain evidence="4">YIM 132084</strain>
    </source>
</reference>
<evidence type="ECO:0000259" key="2">
    <source>
        <dbReference type="Pfam" id="PF09423"/>
    </source>
</evidence>
<evidence type="ECO:0000256" key="1">
    <source>
        <dbReference type="SAM" id="MobiDB-lite"/>
    </source>
</evidence>
<dbReference type="Pfam" id="PF25077">
    <property type="entry name" value="DUF7800"/>
    <property type="match status" value="1"/>
</dbReference>
<dbReference type="PANTHER" id="PTHR37031">
    <property type="entry name" value="METALLOPHOSPHATASE BINDING DOMAIN PROTEIN"/>
    <property type="match status" value="1"/>
</dbReference>
<feature type="compositionally biased region" description="Low complexity" evidence="1">
    <location>
        <begin position="564"/>
        <end position="573"/>
    </location>
</feature>
<dbReference type="Gene3D" id="3.60.21.70">
    <property type="entry name" value="PhoD-like phosphatase"/>
    <property type="match status" value="1"/>
</dbReference>
<dbReference type="InterPro" id="IPR018946">
    <property type="entry name" value="PhoD-like_MPP"/>
</dbReference>
<organism evidence="4 5">
    <name type="scientific">Nakamurella leprariae</name>
    <dbReference type="NCBI Taxonomy" id="2803911"/>
    <lineage>
        <taxon>Bacteria</taxon>
        <taxon>Bacillati</taxon>
        <taxon>Actinomycetota</taxon>
        <taxon>Actinomycetes</taxon>
        <taxon>Nakamurellales</taxon>
        <taxon>Nakamurellaceae</taxon>
        <taxon>Nakamurella</taxon>
    </lineage>
</organism>
<dbReference type="EMBL" id="JAERWK010000003">
    <property type="protein sequence ID" value="MBM9466036.1"/>
    <property type="molecule type" value="Genomic_DNA"/>
</dbReference>